<evidence type="ECO:0000256" key="1">
    <source>
        <dbReference type="SAM" id="MobiDB-lite"/>
    </source>
</evidence>
<comment type="caution">
    <text evidence="3">The sequence shown here is derived from an EMBL/GenBank/DDBJ whole genome shotgun (WGS) entry which is preliminary data.</text>
</comment>
<proteinExistence type="predicted"/>
<dbReference type="Proteomes" id="UP000742024">
    <property type="component" value="Unassembled WGS sequence"/>
</dbReference>
<dbReference type="EMBL" id="SRPS01000519">
    <property type="protein sequence ID" value="KAG5956632.1"/>
    <property type="molecule type" value="Genomic_DNA"/>
</dbReference>
<organism evidence="3 5">
    <name type="scientific">Claviceps arundinis</name>
    <dbReference type="NCBI Taxonomy" id="1623583"/>
    <lineage>
        <taxon>Eukaryota</taxon>
        <taxon>Fungi</taxon>
        <taxon>Dikarya</taxon>
        <taxon>Ascomycota</taxon>
        <taxon>Pezizomycotina</taxon>
        <taxon>Sordariomycetes</taxon>
        <taxon>Hypocreomycetidae</taxon>
        <taxon>Hypocreales</taxon>
        <taxon>Clavicipitaceae</taxon>
        <taxon>Claviceps</taxon>
    </lineage>
</organism>
<sequence>MPVDPRTILAVPIYLDNKVILAMMAPLDHMAIPDTAATSGPQPQNNKTTTPLNLTTTKHLKAVLTLTTMKIEGSNGAKTRSSKHTRKRTNTQARQVNSSGHRCTTTPNVWAELFSIMLAGKALTWYMNTLDGNDLTFDDAVMAVHRTFEFRNAL</sequence>
<accession>A0A9P7SMD5</accession>
<feature type="compositionally biased region" description="Basic residues" evidence="1">
    <location>
        <begin position="80"/>
        <end position="89"/>
    </location>
</feature>
<gene>
    <name evidence="3" type="ORF">E4U56_006446</name>
    <name evidence="2" type="ORF">E4U57_007272</name>
</gene>
<dbReference type="EMBL" id="SRPR01000719">
    <property type="protein sequence ID" value="KAG5950939.1"/>
    <property type="molecule type" value="Genomic_DNA"/>
</dbReference>
<feature type="region of interest" description="Disordered" evidence="1">
    <location>
        <begin position="74"/>
        <end position="102"/>
    </location>
</feature>
<evidence type="ECO:0000313" key="4">
    <source>
        <dbReference type="Proteomes" id="UP000742024"/>
    </source>
</evidence>
<dbReference type="OrthoDB" id="4850545at2759"/>
<evidence type="ECO:0000313" key="5">
    <source>
        <dbReference type="Proteomes" id="UP000784919"/>
    </source>
</evidence>
<feature type="compositionally biased region" description="Polar residues" evidence="1">
    <location>
        <begin position="90"/>
        <end position="102"/>
    </location>
</feature>
<keyword evidence="4" id="KW-1185">Reference proteome</keyword>
<protein>
    <recommendedName>
        <fullName evidence="6">Retrotransposon gag domain-containing protein</fullName>
    </recommendedName>
</protein>
<name>A0A9P7SMD5_9HYPO</name>
<evidence type="ECO:0008006" key="6">
    <source>
        <dbReference type="Google" id="ProtNLM"/>
    </source>
</evidence>
<dbReference type="AlphaFoldDB" id="A0A9P7SMD5"/>
<dbReference type="Proteomes" id="UP000784919">
    <property type="component" value="Unassembled WGS sequence"/>
</dbReference>
<evidence type="ECO:0000313" key="3">
    <source>
        <dbReference type="EMBL" id="KAG5956632.1"/>
    </source>
</evidence>
<evidence type="ECO:0000313" key="2">
    <source>
        <dbReference type="EMBL" id="KAG5950939.1"/>
    </source>
</evidence>
<reference evidence="3 4" key="1">
    <citation type="journal article" date="2020" name="bioRxiv">
        <title>Whole genome comparisons of ergot fungi reveals the divergence and evolution of species within the genus Claviceps are the result of varying mechanisms driving genome evolution and host range expansion.</title>
        <authorList>
            <person name="Wyka S.A."/>
            <person name="Mondo S.J."/>
            <person name="Liu M."/>
            <person name="Dettman J."/>
            <person name="Nalam V."/>
            <person name="Broders K.D."/>
        </authorList>
    </citation>
    <scope>NUCLEOTIDE SEQUENCE</scope>
    <source>
        <strain evidence="3">CCC 1102</strain>
        <strain evidence="2 4">LM583</strain>
    </source>
</reference>